<dbReference type="PANTHER" id="PTHR14865:SF2">
    <property type="entry name" value="CST COMPLEX SUBUNIT CTC1"/>
    <property type="match status" value="1"/>
</dbReference>
<dbReference type="GO" id="GO:0010833">
    <property type="term" value="P:telomere maintenance via telomere lengthening"/>
    <property type="evidence" value="ECO:0007669"/>
    <property type="project" value="TreeGrafter"/>
</dbReference>
<sequence length="374" mass="41493">MAAPSAAVSEGPGRLRVLPSACPALRPRFPPFPKQEQRWLRAAQDFLGRALAGPDGQEAAALEAVLRCLRSAGGGALPLGYSFISISDLQHQQRIPCCSHLSWSTKEFKEWSHQGQGALPTKHTLPRTYLILVGYLTDGGQDNKEKLVEGCLYVKDNTGIIPCELLHFELDWLDSLFVFPSWSYIPQTDQSAAGYLEILVDPVPVNAPKEVLHSNPLGGKGFFGWDYLGQENFFSLELMLLLWHHVFQLGHRYTITGLSMSSLKKSGQTMFITSSSSCLLPYCAEQVREQPLDSASQGESTQSSSLEAAEQLSCSLQLEAEEERPRPTKESKIISYVVRVHRLGLHPLMHWGFSSWPARTIIFIMSLVSYCSGL</sequence>
<evidence type="ECO:0000313" key="9">
    <source>
        <dbReference type="Ensembl" id="ENSZALP00000023314.1"/>
    </source>
</evidence>
<comment type="similarity">
    <text evidence="3">Belongs to the CTC1 family.</text>
</comment>
<dbReference type="InterPro" id="IPR042617">
    <property type="entry name" value="CTC1-like"/>
</dbReference>
<organism evidence="9 10">
    <name type="scientific">Zonotrichia albicollis</name>
    <name type="common">White-throated sparrow</name>
    <name type="synonym">Fringilla albicollis</name>
    <dbReference type="NCBI Taxonomy" id="44394"/>
    <lineage>
        <taxon>Eukaryota</taxon>
        <taxon>Metazoa</taxon>
        <taxon>Chordata</taxon>
        <taxon>Craniata</taxon>
        <taxon>Vertebrata</taxon>
        <taxon>Euteleostomi</taxon>
        <taxon>Archelosauria</taxon>
        <taxon>Archosauria</taxon>
        <taxon>Dinosauria</taxon>
        <taxon>Saurischia</taxon>
        <taxon>Theropoda</taxon>
        <taxon>Coelurosauria</taxon>
        <taxon>Aves</taxon>
        <taxon>Neognathae</taxon>
        <taxon>Neoaves</taxon>
        <taxon>Telluraves</taxon>
        <taxon>Australaves</taxon>
        <taxon>Passeriformes</taxon>
        <taxon>Passerellidae</taxon>
        <taxon>Zonotrichia</taxon>
    </lineage>
</organism>
<evidence type="ECO:0000256" key="6">
    <source>
        <dbReference type="ARBA" id="ARBA00022895"/>
    </source>
</evidence>
<dbReference type="Pfam" id="PF15489">
    <property type="entry name" value="CTC1"/>
    <property type="match status" value="2"/>
</dbReference>
<keyword evidence="7" id="KW-0238">DNA-binding</keyword>
<evidence type="ECO:0000256" key="5">
    <source>
        <dbReference type="ARBA" id="ARBA00022454"/>
    </source>
</evidence>
<keyword evidence="8" id="KW-0539">Nucleus</keyword>
<dbReference type="GO" id="GO:1990879">
    <property type="term" value="C:CST complex"/>
    <property type="evidence" value="ECO:0007669"/>
    <property type="project" value="TreeGrafter"/>
</dbReference>
<reference evidence="9" key="2">
    <citation type="submission" date="2025-09" db="UniProtKB">
        <authorList>
            <consortium name="Ensembl"/>
        </authorList>
    </citation>
    <scope>IDENTIFICATION</scope>
</reference>
<accession>A0A8D2NPG6</accession>
<dbReference type="GO" id="GO:0042162">
    <property type="term" value="F:telomeric DNA binding"/>
    <property type="evidence" value="ECO:0007669"/>
    <property type="project" value="TreeGrafter"/>
</dbReference>
<name>A0A8D2NPG6_ZONAL</name>
<evidence type="ECO:0000256" key="3">
    <source>
        <dbReference type="ARBA" id="ARBA00006332"/>
    </source>
</evidence>
<protein>
    <recommendedName>
        <fullName evidence="4">CST complex subunit CTC1</fullName>
    </recommendedName>
</protein>
<dbReference type="Proteomes" id="UP000694413">
    <property type="component" value="Unassembled WGS sequence"/>
</dbReference>
<dbReference type="InterPro" id="IPR029156">
    <property type="entry name" value="CTC1"/>
</dbReference>
<evidence type="ECO:0000313" key="10">
    <source>
        <dbReference type="Proteomes" id="UP000694413"/>
    </source>
</evidence>
<dbReference type="Ensembl" id="ENSZALT00000030220.1">
    <property type="protein sequence ID" value="ENSZALP00000023314.1"/>
    <property type="gene ID" value="ENSZALG00000018035.1"/>
</dbReference>
<reference evidence="9" key="1">
    <citation type="submission" date="2025-08" db="UniProtKB">
        <authorList>
            <consortium name="Ensembl"/>
        </authorList>
    </citation>
    <scope>IDENTIFICATION</scope>
</reference>
<dbReference type="GO" id="GO:0003697">
    <property type="term" value="F:single-stranded DNA binding"/>
    <property type="evidence" value="ECO:0007669"/>
    <property type="project" value="InterPro"/>
</dbReference>
<keyword evidence="5" id="KW-0158">Chromosome</keyword>
<dbReference type="GO" id="GO:0045740">
    <property type="term" value="P:positive regulation of DNA replication"/>
    <property type="evidence" value="ECO:0007669"/>
    <property type="project" value="TreeGrafter"/>
</dbReference>
<evidence type="ECO:0000256" key="1">
    <source>
        <dbReference type="ARBA" id="ARBA00004123"/>
    </source>
</evidence>
<proteinExistence type="inferred from homology"/>
<evidence type="ECO:0000256" key="2">
    <source>
        <dbReference type="ARBA" id="ARBA00004574"/>
    </source>
</evidence>
<keyword evidence="6" id="KW-0779">Telomere</keyword>
<dbReference type="AlphaFoldDB" id="A0A8D2NPG6"/>
<dbReference type="PANTHER" id="PTHR14865">
    <property type="entry name" value="CST COMPLEX SUBUNIT CTC1"/>
    <property type="match status" value="1"/>
</dbReference>
<evidence type="ECO:0000256" key="7">
    <source>
        <dbReference type="ARBA" id="ARBA00023125"/>
    </source>
</evidence>
<comment type="subcellular location">
    <subcellularLocation>
        <location evidence="2">Chromosome</location>
        <location evidence="2">Telomere</location>
    </subcellularLocation>
    <subcellularLocation>
        <location evidence="1">Nucleus</location>
    </subcellularLocation>
</comment>
<evidence type="ECO:0000256" key="8">
    <source>
        <dbReference type="ARBA" id="ARBA00023242"/>
    </source>
</evidence>
<evidence type="ECO:0000256" key="4">
    <source>
        <dbReference type="ARBA" id="ARBA00016175"/>
    </source>
</evidence>
<keyword evidence="10" id="KW-1185">Reference proteome</keyword>